<dbReference type="InterPro" id="IPR005872">
    <property type="entry name" value="SUI1_arc_bac"/>
</dbReference>
<comment type="caution">
    <text evidence="4">The sequence shown here is derived from an EMBL/GenBank/DDBJ whole genome shotgun (WGS) entry which is preliminary data.</text>
</comment>
<dbReference type="PROSITE" id="PS50296">
    <property type="entry name" value="SUI1"/>
    <property type="match status" value="1"/>
</dbReference>
<organism evidence="4 5">
    <name type="scientific">Duncaniella freteri</name>
    <dbReference type="NCBI Taxonomy" id="2530391"/>
    <lineage>
        <taxon>Bacteria</taxon>
        <taxon>Pseudomonadati</taxon>
        <taxon>Bacteroidota</taxon>
        <taxon>Bacteroidia</taxon>
        <taxon>Bacteroidales</taxon>
        <taxon>Muribaculaceae</taxon>
        <taxon>Duncaniella</taxon>
    </lineage>
</organism>
<reference evidence="4 5" key="1">
    <citation type="submission" date="2019-02" db="EMBL/GenBank/DDBJ databases">
        <title>Isolation and identification of novel species under the genus Muribaculum.</title>
        <authorList>
            <person name="Miyake S."/>
            <person name="Ding Y."/>
            <person name="Low A."/>
            <person name="Soh M."/>
            <person name="Seedorf H."/>
        </authorList>
    </citation>
    <scope>NUCLEOTIDE SEQUENCE [LARGE SCALE GENOMIC DNA]</scope>
    <source>
        <strain evidence="4 5">TLL-A3</strain>
    </source>
</reference>
<dbReference type="SUPFAM" id="SSF55159">
    <property type="entry name" value="eIF1-like"/>
    <property type="match status" value="1"/>
</dbReference>
<dbReference type="GO" id="GO:0006417">
    <property type="term" value="P:regulation of translation"/>
    <property type="evidence" value="ECO:0007669"/>
    <property type="project" value="UniProtKB-KW"/>
</dbReference>
<gene>
    <name evidence="4" type="ORF">EZ315_13295</name>
</gene>
<dbReference type="EMBL" id="SJSA01000002">
    <property type="protein sequence ID" value="TGG36802.1"/>
    <property type="molecule type" value="Genomic_DNA"/>
</dbReference>
<dbReference type="RefSeq" id="WP_135472512.1">
    <property type="nucleotide sequence ID" value="NZ_CASCNC010000021.1"/>
</dbReference>
<keyword evidence="1" id="KW-0810">Translation regulation</keyword>
<proteinExistence type="predicted"/>
<keyword evidence="5" id="KW-1185">Reference proteome</keyword>
<name>A0A4Z0V111_9BACT</name>
<dbReference type="Pfam" id="PF01253">
    <property type="entry name" value="SUI1"/>
    <property type="match status" value="1"/>
</dbReference>
<evidence type="ECO:0000259" key="3">
    <source>
        <dbReference type="PROSITE" id="PS50296"/>
    </source>
</evidence>
<keyword evidence="4" id="KW-0396">Initiation factor</keyword>
<dbReference type="InterPro" id="IPR001950">
    <property type="entry name" value="SUI1"/>
</dbReference>
<keyword evidence="2" id="KW-0648">Protein biosynthesis</keyword>
<feature type="domain" description="SUI1" evidence="3">
    <location>
        <begin position="43"/>
        <end position="103"/>
    </location>
</feature>
<evidence type="ECO:0000256" key="2">
    <source>
        <dbReference type="ARBA" id="ARBA00022917"/>
    </source>
</evidence>
<dbReference type="InterPro" id="IPR036877">
    <property type="entry name" value="SUI1_dom_sf"/>
</dbReference>
<dbReference type="GO" id="GO:0003743">
    <property type="term" value="F:translation initiation factor activity"/>
    <property type="evidence" value="ECO:0007669"/>
    <property type="project" value="UniProtKB-KW"/>
</dbReference>
<evidence type="ECO:0000313" key="5">
    <source>
        <dbReference type="Proteomes" id="UP000297635"/>
    </source>
</evidence>
<dbReference type="Proteomes" id="UP000297635">
    <property type="component" value="Unassembled WGS sequence"/>
</dbReference>
<evidence type="ECO:0000313" key="4">
    <source>
        <dbReference type="EMBL" id="TGG36802.1"/>
    </source>
</evidence>
<accession>A0A4Z0V111</accession>
<dbReference type="PIRSF" id="PIRSF037511">
    <property type="entry name" value="Transl_init_SUI1_pro"/>
    <property type="match status" value="1"/>
</dbReference>
<protein>
    <submittedName>
        <fullName evidence="4">Translation initiation factor</fullName>
    </submittedName>
</protein>
<dbReference type="Gene3D" id="3.30.780.10">
    <property type="entry name" value="SUI1-like domain"/>
    <property type="match status" value="1"/>
</dbReference>
<sequence>MDWKDLLASKVEDGTLSREEFVPQQEPSAGKAADILHVSIDRKGRKGKTATLIEGFTCSEEEVQEVAAALKTRLGTGGSSRGSEILIQGDALEKVKRLLVTMGYRVK</sequence>
<evidence type="ECO:0000256" key="1">
    <source>
        <dbReference type="ARBA" id="ARBA00022845"/>
    </source>
</evidence>
<dbReference type="GeneID" id="82150767"/>
<dbReference type="CDD" id="cd11567">
    <property type="entry name" value="YciH_like"/>
    <property type="match status" value="1"/>
</dbReference>
<dbReference type="AlphaFoldDB" id="A0A4Z0V111"/>